<dbReference type="HOGENOM" id="CLU_191308_0_0_0"/>
<dbReference type="eggNOG" id="ENOG503305Q">
    <property type="taxonomic scope" value="Bacteria"/>
</dbReference>
<dbReference type="STRING" id="885272.JonanDRAFT_0586"/>
<dbReference type="OrthoDB" id="5518971at2"/>
<name>H0UJX6_9BACT</name>
<gene>
    <name evidence="1" type="ORF">JonanDRAFT_0586</name>
</gene>
<keyword evidence="2" id="KW-1185">Reference proteome</keyword>
<dbReference type="Proteomes" id="UP000003806">
    <property type="component" value="Chromosome"/>
</dbReference>
<proteinExistence type="predicted"/>
<sequence>MTKVEFINTCPCCDGYGDVLRDLQKRFPDKIDLKIYYVGKDFDYLPKYGPITRGTMIINGTDRYEDLSRRSIEKIISEAIGEEL</sequence>
<evidence type="ECO:0008006" key="3">
    <source>
        <dbReference type="Google" id="ProtNLM"/>
    </source>
</evidence>
<reference evidence="1 2" key="1">
    <citation type="submission" date="2011-11" db="EMBL/GenBank/DDBJ databases">
        <title>The Noncontiguous Finished genome of Jonquetella anthropi DSM 22815.</title>
        <authorList>
            <consortium name="US DOE Joint Genome Institute (JGI-PGF)"/>
            <person name="Lucas S."/>
            <person name="Copeland A."/>
            <person name="Lapidus A."/>
            <person name="Glavina del Rio T."/>
            <person name="Dalin E."/>
            <person name="Tice H."/>
            <person name="Bruce D."/>
            <person name="Goodwin L."/>
            <person name="Pitluck S."/>
            <person name="Peters L."/>
            <person name="Mikhailova N."/>
            <person name="Held B."/>
            <person name="Kyrpides N."/>
            <person name="Mavromatis K."/>
            <person name="Ivanova N."/>
            <person name="Markowitz V."/>
            <person name="Cheng J.-F."/>
            <person name="Hugenholtz P."/>
            <person name="Woyke T."/>
            <person name="Wu D."/>
            <person name="Gronow S."/>
            <person name="Wellnitz S."/>
            <person name="Brambilla E."/>
            <person name="Klenk H.-P."/>
            <person name="Eisen J.A."/>
        </authorList>
    </citation>
    <scope>NUCLEOTIDE SEQUENCE [LARGE SCALE GENOMIC DNA]</scope>
    <source>
        <strain evidence="1 2">DSM 22815</strain>
    </source>
</reference>
<protein>
    <recommendedName>
        <fullName evidence="3">Thioredoxin-like fold domain-containing protein</fullName>
    </recommendedName>
</protein>
<dbReference type="EMBL" id="CM001376">
    <property type="protein sequence ID" value="EHM12986.1"/>
    <property type="molecule type" value="Genomic_DNA"/>
</dbReference>
<dbReference type="NCBIfam" id="NF040730">
    <property type="entry name" value="CxCC_doxin"/>
    <property type="match status" value="1"/>
</dbReference>
<dbReference type="AlphaFoldDB" id="H0UJX6"/>
<dbReference type="RefSeq" id="WP_008520781.1">
    <property type="nucleotide sequence ID" value="NZ_CM001376.1"/>
</dbReference>
<organism evidence="1 2">
    <name type="scientific">Jonquetella anthropi DSM 22815</name>
    <dbReference type="NCBI Taxonomy" id="885272"/>
    <lineage>
        <taxon>Bacteria</taxon>
        <taxon>Thermotogati</taxon>
        <taxon>Synergistota</taxon>
        <taxon>Synergistia</taxon>
        <taxon>Synergistales</taxon>
        <taxon>Dethiosulfovibrionaceae</taxon>
        <taxon>Jonquetella</taxon>
    </lineage>
</organism>
<evidence type="ECO:0000313" key="2">
    <source>
        <dbReference type="Proteomes" id="UP000003806"/>
    </source>
</evidence>
<accession>H0UJX6</accession>
<evidence type="ECO:0000313" key="1">
    <source>
        <dbReference type="EMBL" id="EHM12986.1"/>
    </source>
</evidence>